<evidence type="ECO:0000313" key="3">
    <source>
        <dbReference type="Proteomes" id="UP000230233"/>
    </source>
</evidence>
<evidence type="ECO:0000256" key="1">
    <source>
        <dbReference type="SAM" id="SignalP"/>
    </source>
</evidence>
<dbReference type="AlphaFoldDB" id="A0A2G5VP60"/>
<name>A0A2G5VP60_9PELO</name>
<gene>
    <name evidence="2" type="primary">Cni-ins-35</name>
    <name evidence="2" type="synonym">Cnig_chr_I.g3214</name>
    <name evidence="2" type="ORF">B9Z55_003214</name>
</gene>
<accession>A0A2G5VP60</accession>
<evidence type="ECO:0008006" key="4">
    <source>
        <dbReference type="Google" id="ProtNLM"/>
    </source>
</evidence>
<feature type="signal peptide" evidence="1">
    <location>
        <begin position="1"/>
        <end position="20"/>
    </location>
</feature>
<keyword evidence="1" id="KW-0732">Signal</keyword>
<proteinExistence type="predicted"/>
<comment type="caution">
    <text evidence="2">The sequence shown here is derived from an EMBL/GenBank/DDBJ whole genome shotgun (WGS) entry which is preliminary data.</text>
</comment>
<sequence>MKLIILLFFVLALLVPLATSSSHHHKYRKCHKYLRSLIGDACGSECLGDLKLLQNIVCLGGKVSSEQVADVCCPEE</sequence>
<reference evidence="3" key="1">
    <citation type="submission" date="2017-10" db="EMBL/GenBank/DDBJ databases">
        <title>Rapid genome shrinkage in a self-fertile nematode reveals novel sperm competition proteins.</title>
        <authorList>
            <person name="Yin D."/>
            <person name="Schwarz E.M."/>
            <person name="Thomas C.G."/>
            <person name="Felde R.L."/>
            <person name="Korf I.F."/>
            <person name="Cutter A.D."/>
            <person name="Schartner C.M."/>
            <person name="Ralston E.J."/>
            <person name="Meyer B.J."/>
            <person name="Haag E.S."/>
        </authorList>
    </citation>
    <scope>NUCLEOTIDE SEQUENCE [LARGE SCALE GENOMIC DNA]</scope>
    <source>
        <strain evidence="3">JU1422</strain>
    </source>
</reference>
<protein>
    <recommendedName>
        <fullName evidence="4">INSulin related</fullName>
    </recommendedName>
</protein>
<organism evidence="2 3">
    <name type="scientific">Caenorhabditis nigoni</name>
    <dbReference type="NCBI Taxonomy" id="1611254"/>
    <lineage>
        <taxon>Eukaryota</taxon>
        <taxon>Metazoa</taxon>
        <taxon>Ecdysozoa</taxon>
        <taxon>Nematoda</taxon>
        <taxon>Chromadorea</taxon>
        <taxon>Rhabditida</taxon>
        <taxon>Rhabditina</taxon>
        <taxon>Rhabditomorpha</taxon>
        <taxon>Rhabditoidea</taxon>
        <taxon>Rhabditidae</taxon>
        <taxon>Peloderinae</taxon>
        <taxon>Caenorhabditis</taxon>
    </lineage>
</organism>
<dbReference type="Proteomes" id="UP000230233">
    <property type="component" value="Chromosome I"/>
</dbReference>
<keyword evidence="3" id="KW-1185">Reference proteome</keyword>
<evidence type="ECO:0000313" key="2">
    <source>
        <dbReference type="EMBL" id="PIC53558.1"/>
    </source>
</evidence>
<dbReference type="EMBL" id="PDUG01000001">
    <property type="protein sequence ID" value="PIC53558.1"/>
    <property type="molecule type" value="Genomic_DNA"/>
</dbReference>
<feature type="chain" id="PRO_5013586324" description="INSulin related" evidence="1">
    <location>
        <begin position="21"/>
        <end position="76"/>
    </location>
</feature>